<reference evidence="10" key="1">
    <citation type="submission" date="2012-04" db="EMBL/GenBank/DDBJ databases">
        <authorList>
            <person name="Borisov I.G."/>
            <person name="Ivanikova N.V."/>
            <person name="Pinevich A.V."/>
        </authorList>
    </citation>
    <scope>NUCLEOTIDE SEQUENCE</scope>
    <source>
        <strain evidence="10">CALU 1027</strain>
    </source>
</reference>
<evidence type="ECO:0000256" key="8">
    <source>
        <dbReference type="ARBA" id="ARBA00022691"/>
    </source>
</evidence>
<dbReference type="OrthoDB" id="9780707at2"/>
<dbReference type="InterPro" id="IPR029063">
    <property type="entry name" value="SAM-dependent_MTases_sf"/>
</dbReference>
<dbReference type="PANTHER" id="PTHR43182">
    <property type="entry name" value="COBALT-PRECORRIN-6B C(15)-METHYLTRANSFERASE (DECARBOXYLATING)"/>
    <property type="match status" value="1"/>
</dbReference>
<keyword evidence="8" id="KW-0949">S-adenosyl-L-methionine</keyword>
<evidence type="ECO:0000256" key="3">
    <source>
        <dbReference type="ARBA" id="ARBA00004953"/>
    </source>
</evidence>
<name>A0A0M2PYD8_PROHO</name>
<evidence type="ECO:0000256" key="2">
    <source>
        <dbReference type="ARBA" id="ARBA00003015"/>
    </source>
</evidence>
<evidence type="ECO:0000256" key="4">
    <source>
        <dbReference type="ARBA" id="ARBA00011977"/>
    </source>
</evidence>
<dbReference type="GO" id="GO:0009236">
    <property type="term" value="P:cobalamin biosynthetic process"/>
    <property type="evidence" value="ECO:0007669"/>
    <property type="project" value="UniProtKB-UniPathway"/>
</dbReference>
<evidence type="ECO:0000313" key="10">
    <source>
        <dbReference type="EMBL" id="KKJ01180.1"/>
    </source>
</evidence>
<dbReference type="EMBL" id="AJTX02000002">
    <property type="protein sequence ID" value="KKJ01180.1"/>
    <property type="molecule type" value="Genomic_DNA"/>
</dbReference>
<dbReference type="GO" id="GO:0008176">
    <property type="term" value="F:tRNA (guanine(46)-N7)-methyltransferase activity"/>
    <property type="evidence" value="ECO:0007669"/>
    <property type="project" value="UniProtKB-EC"/>
</dbReference>
<evidence type="ECO:0000256" key="5">
    <source>
        <dbReference type="ARBA" id="ARBA00022573"/>
    </source>
</evidence>
<keyword evidence="9" id="KW-0819">tRNA processing</keyword>
<protein>
    <recommendedName>
        <fullName evidence="4">tRNA (guanine(46)-N(7))-methyltransferase</fullName>
        <ecNumber evidence="4">2.1.1.33</ecNumber>
    </recommendedName>
</protein>
<keyword evidence="6 10" id="KW-0489">Methyltransferase</keyword>
<accession>A0A0M2PYD8</accession>
<keyword evidence="11" id="KW-1185">Reference proteome</keyword>
<comment type="pathway">
    <text evidence="3">Cofactor biosynthesis; adenosylcobalamin biosynthesis.</text>
</comment>
<dbReference type="Pfam" id="PF02390">
    <property type="entry name" value="Methyltransf_4"/>
    <property type="match status" value="1"/>
</dbReference>
<gene>
    <name evidence="10" type="ORF">PROH_01975</name>
</gene>
<proteinExistence type="predicted"/>
<comment type="caution">
    <text evidence="10">The sequence shown here is derived from an EMBL/GenBank/DDBJ whole genome shotgun (WGS) entry which is preliminary data.</text>
</comment>
<evidence type="ECO:0000256" key="1">
    <source>
        <dbReference type="ARBA" id="ARBA00000142"/>
    </source>
</evidence>
<evidence type="ECO:0000256" key="7">
    <source>
        <dbReference type="ARBA" id="ARBA00022679"/>
    </source>
</evidence>
<dbReference type="SUPFAM" id="SSF53335">
    <property type="entry name" value="S-adenosyl-L-methionine-dependent methyltransferases"/>
    <property type="match status" value="1"/>
</dbReference>
<dbReference type="NCBIfam" id="NF005640">
    <property type="entry name" value="PRK07402.1"/>
    <property type="match status" value="1"/>
</dbReference>
<dbReference type="CDD" id="cd02440">
    <property type="entry name" value="AdoMet_MTases"/>
    <property type="match status" value="1"/>
</dbReference>
<dbReference type="Gene3D" id="3.40.50.150">
    <property type="entry name" value="Vaccinia Virus protein VP39"/>
    <property type="match status" value="1"/>
</dbReference>
<dbReference type="InterPro" id="IPR003358">
    <property type="entry name" value="tRNA_(Gua-N-7)_MeTrfase_Trmb"/>
</dbReference>
<evidence type="ECO:0000313" key="11">
    <source>
        <dbReference type="Proteomes" id="UP000034681"/>
    </source>
</evidence>
<dbReference type="InterPro" id="IPR014008">
    <property type="entry name" value="Cbl_synth_MTase_CbiT"/>
</dbReference>
<evidence type="ECO:0000256" key="6">
    <source>
        <dbReference type="ARBA" id="ARBA00022603"/>
    </source>
</evidence>
<dbReference type="GO" id="GO:0008276">
    <property type="term" value="F:protein methyltransferase activity"/>
    <property type="evidence" value="ECO:0007669"/>
    <property type="project" value="InterPro"/>
</dbReference>
<dbReference type="AlphaFoldDB" id="A0A0M2PYD8"/>
<dbReference type="eggNOG" id="COG2242">
    <property type="taxonomic scope" value="Bacteria"/>
</dbReference>
<dbReference type="RefSeq" id="WP_017713759.1">
    <property type="nucleotide sequence ID" value="NZ_KB235941.1"/>
</dbReference>
<dbReference type="UniPathway" id="UPA00148"/>
<organism evidence="10 11">
    <name type="scientific">Prochlorothrix hollandica PCC 9006 = CALU 1027</name>
    <dbReference type="NCBI Taxonomy" id="317619"/>
    <lineage>
        <taxon>Bacteria</taxon>
        <taxon>Bacillati</taxon>
        <taxon>Cyanobacteriota</taxon>
        <taxon>Cyanophyceae</taxon>
        <taxon>Prochlorotrichales</taxon>
        <taxon>Prochlorotrichaceae</taxon>
        <taxon>Prochlorothrix</taxon>
    </lineage>
</organism>
<comment type="catalytic activity">
    <reaction evidence="1">
        <text>guanosine(46) in tRNA + S-adenosyl-L-methionine = N(7)-methylguanosine(46) in tRNA + S-adenosyl-L-homocysteine</text>
        <dbReference type="Rhea" id="RHEA:42708"/>
        <dbReference type="Rhea" id="RHEA-COMP:10188"/>
        <dbReference type="Rhea" id="RHEA-COMP:10189"/>
        <dbReference type="ChEBI" id="CHEBI:57856"/>
        <dbReference type="ChEBI" id="CHEBI:59789"/>
        <dbReference type="ChEBI" id="CHEBI:74269"/>
        <dbReference type="ChEBI" id="CHEBI:74480"/>
        <dbReference type="EC" id="2.1.1.33"/>
    </reaction>
</comment>
<sequence>MAPSLWPHTTPGIVDQLFERLPGIPMSKREVRVLMLSQLRLCCDSVLWDIGAGTGTIPVEVGLLCPQGQVIAVERDGEVVKLIHRNCDRFGVTNVSVIEGNAPDCLSSLTTTPTHVIVEGGRPIKTILQATWERLGNQGRILATTNTLEGLYTISESFAELQVRHVEVVQTSVNRLEKRGNHQTFAALDPTFILSGEKLA</sequence>
<dbReference type="PANTHER" id="PTHR43182:SF1">
    <property type="entry name" value="COBALT-PRECORRIN-7 C(5)-METHYLTRANSFERASE"/>
    <property type="match status" value="1"/>
</dbReference>
<keyword evidence="5" id="KW-0169">Cobalamin biosynthesis</keyword>
<dbReference type="Proteomes" id="UP000034681">
    <property type="component" value="Unassembled WGS sequence"/>
</dbReference>
<dbReference type="EC" id="2.1.1.33" evidence="4"/>
<dbReference type="STRING" id="317619.GCA_000332315_03567"/>
<comment type="function">
    <text evidence="2">Catalyzes the formation of N(7)-methylguanine at position 46 (m7G46) in tRNA.</text>
</comment>
<evidence type="ECO:0000256" key="9">
    <source>
        <dbReference type="ARBA" id="ARBA00022694"/>
    </source>
</evidence>
<dbReference type="InterPro" id="IPR050714">
    <property type="entry name" value="Cobalamin_biosynth_MTase"/>
</dbReference>
<keyword evidence="7" id="KW-0808">Transferase</keyword>
<dbReference type="NCBIfam" id="TIGR02469">
    <property type="entry name" value="CbiT"/>
    <property type="match status" value="1"/>
</dbReference>